<dbReference type="EMBL" id="JUIV01000012">
    <property type="protein sequence ID" value="RYJ37820.1"/>
    <property type="molecule type" value="Genomic_DNA"/>
</dbReference>
<dbReference type="InterPro" id="IPR029044">
    <property type="entry name" value="Nucleotide-diphossugar_trans"/>
</dbReference>
<dbReference type="SUPFAM" id="SSF53448">
    <property type="entry name" value="Nucleotide-diphospho-sugar transferases"/>
    <property type="match status" value="1"/>
</dbReference>
<dbReference type="Gene3D" id="3.90.550.10">
    <property type="entry name" value="Spore Coat Polysaccharide Biosynthesis Protein SpsA, Chain A"/>
    <property type="match status" value="1"/>
</dbReference>
<dbReference type="PANTHER" id="PTHR43685">
    <property type="entry name" value="GLYCOSYLTRANSFERASE"/>
    <property type="match status" value="1"/>
</dbReference>
<dbReference type="RefSeq" id="WP_129747905.1">
    <property type="nucleotide sequence ID" value="NZ_JUIV01000012.1"/>
</dbReference>
<dbReference type="Pfam" id="PF00535">
    <property type="entry name" value="Glycos_transf_2"/>
    <property type="match status" value="1"/>
</dbReference>
<gene>
    <name evidence="2" type="ORF">NU08_3034</name>
</gene>
<dbReference type="OrthoDB" id="1493960at2"/>
<keyword evidence="2" id="KW-0808">Transferase</keyword>
<proteinExistence type="predicted"/>
<evidence type="ECO:0000313" key="3">
    <source>
        <dbReference type="Proteomes" id="UP000290433"/>
    </source>
</evidence>
<dbReference type="InterPro" id="IPR001173">
    <property type="entry name" value="Glyco_trans_2-like"/>
</dbReference>
<accession>A0A444VW24</accession>
<dbReference type="CDD" id="cd00761">
    <property type="entry name" value="Glyco_tranf_GTA_type"/>
    <property type="match status" value="1"/>
</dbReference>
<feature type="domain" description="Glycosyltransferase 2-like" evidence="1">
    <location>
        <begin position="4"/>
        <end position="156"/>
    </location>
</feature>
<evidence type="ECO:0000313" key="2">
    <source>
        <dbReference type="EMBL" id="RYJ37820.1"/>
    </source>
</evidence>
<dbReference type="Proteomes" id="UP000290433">
    <property type="component" value="Unassembled WGS sequence"/>
</dbReference>
<dbReference type="PANTHER" id="PTHR43685:SF2">
    <property type="entry name" value="GLYCOSYLTRANSFERASE 2-LIKE DOMAIN-CONTAINING PROTEIN"/>
    <property type="match status" value="1"/>
</dbReference>
<protein>
    <submittedName>
        <fullName evidence="2">Putative glycosyltransferase</fullName>
    </submittedName>
</protein>
<comment type="caution">
    <text evidence="2">The sequence shown here is derived from an EMBL/GenBank/DDBJ whole genome shotgun (WGS) entry which is preliminary data.</text>
</comment>
<reference evidence="2 3" key="1">
    <citation type="submission" date="2014-12" db="EMBL/GenBank/DDBJ databases">
        <title>Genome sequence of Flavobacterium anhuiense RCM74.</title>
        <authorList>
            <person name="Kim J.F."/>
            <person name="Song J.Y."/>
            <person name="Kwak M.-J."/>
            <person name="Lee S.-W."/>
        </authorList>
    </citation>
    <scope>NUCLEOTIDE SEQUENCE [LARGE SCALE GENOMIC DNA]</scope>
    <source>
        <strain evidence="2 3">RCM74</strain>
    </source>
</reference>
<dbReference type="GO" id="GO:0016740">
    <property type="term" value="F:transferase activity"/>
    <property type="evidence" value="ECO:0007669"/>
    <property type="project" value="UniProtKB-KW"/>
</dbReference>
<evidence type="ECO:0000259" key="1">
    <source>
        <dbReference type="Pfam" id="PF00535"/>
    </source>
</evidence>
<dbReference type="AlphaFoldDB" id="A0A444VW24"/>
<name>A0A444VW24_9FLAO</name>
<organism evidence="2 3">
    <name type="scientific">Flavobacterium anhuiense</name>
    <dbReference type="NCBI Taxonomy" id="459526"/>
    <lineage>
        <taxon>Bacteria</taxon>
        <taxon>Pseudomonadati</taxon>
        <taxon>Bacteroidota</taxon>
        <taxon>Flavobacteriia</taxon>
        <taxon>Flavobacteriales</taxon>
        <taxon>Flavobacteriaceae</taxon>
        <taxon>Flavobacterium</taxon>
    </lineage>
</organism>
<sequence length="334" mass="38898">MKFSLIICTYMRPEPLVTLLNSVNIQSKYPDEILIIDGSLNDETKIALEKNNFKNLKYFLVSEKDRGLTRQRNFGISKVATDSEIVCFLDDDIVLETNYFENLLNTYSLFPSALGAAGYIINNNASWSLNLENEPLHYNYFYYDGWKRKYSQRYVLRKKIGLLDDCPPGFMPESGNGKALSFFPPTNKIYPTESFSGGVSSFRKEILDKIKFSEYFEGYGLYEDTDFTFRVSKLGNIYVNTSAKLYHYHDEAGRPNKFEYGKMVLRNGWYVWRVAFPRPRFKSRIEWNLIAWILIIIRASNIVSTKKKKEAITETLGRIFGWFSIIINPPKEKK</sequence>
<dbReference type="InterPro" id="IPR050834">
    <property type="entry name" value="Glycosyltransf_2"/>
</dbReference>